<name>A0AC61S420_9BACT</name>
<dbReference type="EMBL" id="SSTG01000113">
    <property type="protein sequence ID" value="THG46122.1"/>
    <property type="molecule type" value="Genomic_DNA"/>
</dbReference>
<evidence type="ECO:0000313" key="2">
    <source>
        <dbReference type="Proteomes" id="UP000305401"/>
    </source>
</evidence>
<gene>
    <name evidence="1" type="ORF">E5990_08400</name>
</gene>
<comment type="caution">
    <text evidence="1">The sequence shown here is derived from an EMBL/GenBank/DDBJ whole genome shotgun (WGS) entry which is preliminary data.</text>
</comment>
<evidence type="ECO:0000313" key="1">
    <source>
        <dbReference type="EMBL" id="THG46122.1"/>
    </source>
</evidence>
<sequence>MDNDTVVSILEKNGIKPTSNRILVLKALLDSRKPLSLKDLEADLVTMEKSSVFRVLALLAEQHVLHTIEDGSGVTRYEICNANEDCCLEEEIHAHFYCEVCHEVFCFDSIHLPKVDFPDGFSVRSMNYMFKGVCPKCNSKQ</sequence>
<protein>
    <submittedName>
        <fullName evidence="1">Transcriptional repressor</fullName>
    </submittedName>
</protein>
<reference evidence="1" key="1">
    <citation type="submission" date="2019-04" db="EMBL/GenBank/DDBJ databases">
        <title>Microbes associate with the intestines of laboratory mice.</title>
        <authorList>
            <person name="Navarre W."/>
            <person name="Wong E."/>
            <person name="Huang K.C."/>
            <person name="Tropini C."/>
            <person name="Ng K."/>
            <person name="Yu B."/>
        </authorList>
    </citation>
    <scope>NUCLEOTIDE SEQUENCE</scope>
    <source>
        <strain evidence="1">NM86_A22</strain>
    </source>
</reference>
<proteinExistence type="predicted"/>
<keyword evidence="2" id="KW-1185">Reference proteome</keyword>
<dbReference type="Proteomes" id="UP000305401">
    <property type="component" value="Unassembled WGS sequence"/>
</dbReference>
<accession>A0AC61S420</accession>
<organism evidence="1 2">
    <name type="scientific">Muribaculum caecicola</name>
    <dbReference type="NCBI Taxonomy" id="3038144"/>
    <lineage>
        <taxon>Bacteria</taxon>
        <taxon>Pseudomonadati</taxon>
        <taxon>Bacteroidota</taxon>
        <taxon>Bacteroidia</taxon>
        <taxon>Bacteroidales</taxon>
        <taxon>Muribaculaceae</taxon>
        <taxon>Muribaculum</taxon>
    </lineage>
</organism>